<keyword evidence="1" id="KW-0862">Zinc</keyword>
<keyword evidence="1" id="KW-0479">Metal-binding</keyword>
<keyword evidence="2" id="KW-0175">Coiled coil</keyword>
<feature type="coiled-coil region" evidence="2">
    <location>
        <begin position="884"/>
        <end position="911"/>
    </location>
</feature>
<dbReference type="EMBL" id="GL379821">
    <property type="protein sequence ID" value="EGT47878.1"/>
    <property type="molecule type" value="Genomic_DNA"/>
</dbReference>
<dbReference type="Proteomes" id="UP000008068">
    <property type="component" value="Unassembled WGS sequence"/>
</dbReference>
<dbReference type="GO" id="GO:0008270">
    <property type="term" value="F:zinc ion binding"/>
    <property type="evidence" value="ECO:0007669"/>
    <property type="project" value="UniProtKB-KW"/>
</dbReference>
<keyword evidence="1" id="KW-0863">Zinc-finger</keyword>
<feature type="compositionally biased region" description="Low complexity" evidence="3">
    <location>
        <begin position="1094"/>
        <end position="1104"/>
    </location>
</feature>
<feature type="region of interest" description="Disordered" evidence="3">
    <location>
        <begin position="975"/>
        <end position="997"/>
    </location>
</feature>
<dbReference type="InterPro" id="IPR013087">
    <property type="entry name" value="Znf_C2H2_type"/>
</dbReference>
<dbReference type="PROSITE" id="PS50157">
    <property type="entry name" value="ZINC_FINGER_C2H2_2"/>
    <property type="match status" value="1"/>
</dbReference>
<dbReference type="OrthoDB" id="5807141at2759"/>
<evidence type="ECO:0000256" key="1">
    <source>
        <dbReference type="PROSITE-ProRule" id="PRU00042"/>
    </source>
</evidence>
<dbReference type="OMA" id="RMDHMKA"/>
<dbReference type="STRING" id="135651.G0MYQ8"/>
<dbReference type="PROSITE" id="PS00028">
    <property type="entry name" value="ZINC_FINGER_C2H2_1"/>
    <property type="match status" value="1"/>
</dbReference>
<evidence type="ECO:0000256" key="2">
    <source>
        <dbReference type="SAM" id="Coils"/>
    </source>
</evidence>
<feature type="domain" description="C2H2-type" evidence="4">
    <location>
        <begin position="24"/>
        <end position="52"/>
    </location>
</feature>
<gene>
    <name evidence="5" type="ORF">CAEBREN_13137</name>
</gene>
<feature type="compositionally biased region" description="Polar residues" evidence="3">
    <location>
        <begin position="1176"/>
        <end position="1185"/>
    </location>
</feature>
<dbReference type="PANTHER" id="PTHR33936">
    <property type="entry name" value="PROTEIN CBG17840"/>
    <property type="match status" value="1"/>
</dbReference>
<sequence length="1185" mass="136423">MEEEEIDVVNYDANSSVDVEKFEYQCDECAWVGRSERSLNAHKRHKHSKPETSEEIVKRTRGRPRKQLENSFEPGTSADDDVFQQRVTTKQLLGGRKRPKTTVDSLDESALRTDREASRLHDLGVIDEDTSLGDYVRRGANYQRISQEMIDGDASELVVGEEVVIDNGDDNDDEISMNYELRGRLSRRYPEKLPERITMGDPAGKYNCYIAECDWRGGYRSLRMDHMKAVHPDWKMPSRFLLERISKDGVYIDPEEYIPPFGCTVEGCNWRGNYRASRSAHMRKMHPKEHADKKKNAPGYNSNGNYACHIQACTWRGYSRSTRSQHLKKAHPGWRPEDSRVMMSLSCFYCKNIFNSYDQFSTHISNHGGLGIAVDEVFESKIQFAEWLQSIEKTYSITFERKELNHSADVIDDEARSYILNCNCTGQKGAQLAMDARNHIYTNLGYLKRRAIQLATRSKNDCSVHLEIQEDTSFGPIHAKGYLEHTGHRFGTPLLRMTPMDRQLYCDVMAWQATNSNFQFMAMDVVEKLTTYEGFMMDNFAAVETLNLIDPLDDDPMISLRTIIEQSDPTCFFSIDFSEFEEGHISFGYMTMEMQKLYKSLGPKGIVVIDSIMVQFEDIEFTQYVVILHDGHLPKCALYYLTTDYETAPAAILQQLALLDANPPKELMADASEVWVDMAAKFFKEDTPVCLISEWNLMDFWAAKVEQYVGNEFDIFCLVAALRRFIRVDEVHQMQGYIVELQEALFECGYEQLSEFFDYQLTDPEYVKRWSPLLRSSFTSHAHPTPGAAAKTLREMYLSNEGIERCDQWFAHLTKRICDFNAVPVTQTYTLRPIETAKKFFYNQVTTDENGEVRPVIQDEHQEDHTEEYQDVIYEEEILTGTVVEEEIIQIDEVGEEIQEVVEEIEEVEGDVTLQEEIIYEEIEEHEGHIDVELQDEYEGPPNEQEGIARKELENCSVLSAKVPPHRMHLYQHKSPEETGASTSGASPPKRVVVPTRGDPIARRDTTKTVIRSKKRKEKFSQLRDCPPAVMQALAAHAISYDGRKKEQRPYMFLPSEAKMAKSNTPAVITPNMKTYGRSMPKRMTAEELAMVQQQRRNQQYNRLQHSREDQQEDISSGHEMQEIADNYDPSSEPVPAYIAGDESQYHPDDESYAPESMVVHHEEVQMEHEPIDDQQPCSSASLYR</sequence>
<feature type="compositionally biased region" description="Basic and acidic residues" evidence="3">
    <location>
        <begin position="49"/>
        <end position="58"/>
    </location>
</feature>
<dbReference type="eggNOG" id="ENOG502TGD0">
    <property type="taxonomic scope" value="Eukaryota"/>
</dbReference>
<dbReference type="AlphaFoldDB" id="G0MYQ8"/>
<proteinExistence type="predicted"/>
<name>G0MYQ8_CAEBE</name>
<feature type="region of interest" description="Disordered" evidence="3">
    <location>
        <begin position="37"/>
        <end position="80"/>
    </location>
</feature>
<organism evidence="6">
    <name type="scientific">Caenorhabditis brenneri</name>
    <name type="common">Nematode worm</name>
    <dbReference type="NCBI Taxonomy" id="135651"/>
    <lineage>
        <taxon>Eukaryota</taxon>
        <taxon>Metazoa</taxon>
        <taxon>Ecdysozoa</taxon>
        <taxon>Nematoda</taxon>
        <taxon>Chromadorea</taxon>
        <taxon>Rhabditida</taxon>
        <taxon>Rhabditina</taxon>
        <taxon>Rhabditomorpha</taxon>
        <taxon>Rhabditoidea</taxon>
        <taxon>Rhabditidae</taxon>
        <taxon>Peloderinae</taxon>
        <taxon>Caenorhabditis</taxon>
    </lineage>
</organism>
<dbReference type="HOGENOM" id="CLU_272884_0_0_1"/>
<accession>G0MYQ8</accession>
<dbReference type="InParanoid" id="G0MYQ8"/>
<evidence type="ECO:0000256" key="3">
    <source>
        <dbReference type="SAM" id="MobiDB-lite"/>
    </source>
</evidence>
<feature type="compositionally biased region" description="Basic and acidic residues" evidence="3">
    <location>
        <begin position="1159"/>
        <end position="1172"/>
    </location>
</feature>
<keyword evidence="6" id="KW-1185">Reference proteome</keyword>
<feature type="compositionally biased region" description="Basic and acidic residues" evidence="3">
    <location>
        <begin position="1106"/>
        <end position="1122"/>
    </location>
</feature>
<evidence type="ECO:0000259" key="4">
    <source>
        <dbReference type="PROSITE" id="PS50157"/>
    </source>
</evidence>
<dbReference type="SMART" id="SM00355">
    <property type="entry name" value="ZnF_C2H2"/>
    <property type="match status" value="5"/>
</dbReference>
<evidence type="ECO:0000313" key="6">
    <source>
        <dbReference type="Proteomes" id="UP000008068"/>
    </source>
</evidence>
<dbReference type="PANTHER" id="PTHR33936:SF18">
    <property type="entry name" value="C2H2-TYPE DOMAIN-CONTAINING PROTEIN"/>
    <property type="match status" value="1"/>
</dbReference>
<dbReference type="InterPro" id="IPR052797">
    <property type="entry name" value="RegFact_GeneExpr_CellDeath"/>
</dbReference>
<feature type="region of interest" description="Disordered" evidence="3">
    <location>
        <begin position="1094"/>
        <end position="1185"/>
    </location>
</feature>
<evidence type="ECO:0000313" key="5">
    <source>
        <dbReference type="EMBL" id="EGT47878.1"/>
    </source>
</evidence>
<dbReference type="FunCoup" id="G0MYQ8">
    <property type="interactions" value="740"/>
</dbReference>
<reference evidence="6" key="1">
    <citation type="submission" date="2011-07" db="EMBL/GenBank/DDBJ databases">
        <authorList>
            <consortium name="Caenorhabditis brenneri Sequencing and Analysis Consortium"/>
            <person name="Wilson R.K."/>
        </authorList>
    </citation>
    <scope>NUCLEOTIDE SEQUENCE [LARGE SCALE GENOMIC DNA]</scope>
    <source>
        <strain evidence="6">PB2801</strain>
    </source>
</reference>
<protein>
    <recommendedName>
        <fullName evidence="4">C2H2-type domain-containing protein</fullName>
    </recommendedName>
</protein>